<evidence type="ECO:0000313" key="3">
    <source>
        <dbReference type="Proteomes" id="UP000054538"/>
    </source>
</evidence>
<feature type="region of interest" description="Disordered" evidence="1">
    <location>
        <begin position="1"/>
        <end position="23"/>
    </location>
</feature>
<dbReference type="InParanoid" id="A0A0D0DY74"/>
<proteinExistence type="predicted"/>
<name>A0A0D0DY74_9AGAM</name>
<gene>
    <name evidence="2" type="ORF">PAXRUDRAFT_827277</name>
</gene>
<sequence length="57" mass="6406">MIEVDNTLISRNRPIQARKPARPTPWPMAWHGKGLYFPCMDGVDLSGIVPWKVAPCS</sequence>
<evidence type="ECO:0000313" key="2">
    <source>
        <dbReference type="EMBL" id="KIK95161.1"/>
    </source>
</evidence>
<dbReference type="Proteomes" id="UP000054538">
    <property type="component" value="Unassembled WGS sequence"/>
</dbReference>
<dbReference type="EMBL" id="KN825060">
    <property type="protein sequence ID" value="KIK95161.1"/>
    <property type="molecule type" value="Genomic_DNA"/>
</dbReference>
<keyword evidence="3" id="KW-1185">Reference proteome</keyword>
<feature type="non-terminal residue" evidence="2">
    <location>
        <position position="1"/>
    </location>
</feature>
<evidence type="ECO:0000256" key="1">
    <source>
        <dbReference type="SAM" id="MobiDB-lite"/>
    </source>
</evidence>
<accession>A0A0D0DY74</accession>
<dbReference type="AlphaFoldDB" id="A0A0D0DY74"/>
<reference evidence="2 3" key="1">
    <citation type="submission" date="2014-04" db="EMBL/GenBank/DDBJ databases">
        <authorList>
            <consortium name="DOE Joint Genome Institute"/>
            <person name="Kuo A."/>
            <person name="Kohler A."/>
            <person name="Jargeat P."/>
            <person name="Nagy L.G."/>
            <person name="Floudas D."/>
            <person name="Copeland A."/>
            <person name="Barry K.W."/>
            <person name="Cichocki N."/>
            <person name="Veneault-Fourrey C."/>
            <person name="LaButti K."/>
            <person name="Lindquist E.A."/>
            <person name="Lipzen A."/>
            <person name="Lundell T."/>
            <person name="Morin E."/>
            <person name="Murat C."/>
            <person name="Sun H."/>
            <person name="Tunlid A."/>
            <person name="Henrissat B."/>
            <person name="Grigoriev I.V."/>
            <person name="Hibbett D.S."/>
            <person name="Martin F."/>
            <person name="Nordberg H.P."/>
            <person name="Cantor M.N."/>
            <person name="Hua S.X."/>
        </authorList>
    </citation>
    <scope>NUCLEOTIDE SEQUENCE [LARGE SCALE GENOMIC DNA]</scope>
    <source>
        <strain evidence="2 3">Ve08.2h10</strain>
    </source>
</reference>
<dbReference type="HOGENOM" id="CLU_2997093_0_0_1"/>
<protein>
    <submittedName>
        <fullName evidence="2">Uncharacterized protein</fullName>
    </submittedName>
</protein>
<organism evidence="2 3">
    <name type="scientific">Paxillus rubicundulus Ve08.2h10</name>
    <dbReference type="NCBI Taxonomy" id="930991"/>
    <lineage>
        <taxon>Eukaryota</taxon>
        <taxon>Fungi</taxon>
        <taxon>Dikarya</taxon>
        <taxon>Basidiomycota</taxon>
        <taxon>Agaricomycotina</taxon>
        <taxon>Agaricomycetes</taxon>
        <taxon>Agaricomycetidae</taxon>
        <taxon>Boletales</taxon>
        <taxon>Paxilineae</taxon>
        <taxon>Paxillaceae</taxon>
        <taxon>Paxillus</taxon>
    </lineage>
</organism>
<reference evidence="3" key="2">
    <citation type="submission" date="2015-01" db="EMBL/GenBank/DDBJ databases">
        <title>Evolutionary Origins and Diversification of the Mycorrhizal Mutualists.</title>
        <authorList>
            <consortium name="DOE Joint Genome Institute"/>
            <consortium name="Mycorrhizal Genomics Consortium"/>
            <person name="Kohler A."/>
            <person name="Kuo A."/>
            <person name="Nagy L.G."/>
            <person name="Floudas D."/>
            <person name="Copeland A."/>
            <person name="Barry K.W."/>
            <person name="Cichocki N."/>
            <person name="Veneault-Fourrey C."/>
            <person name="LaButti K."/>
            <person name="Lindquist E.A."/>
            <person name="Lipzen A."/>
            <person name="Lundell T."/>
            <person name="Morin E."/>
            <person name="Murat C."/>
            <person name="Riley R."/>
            <person name="Ohm R."/>
            <person name="Sun H."/>
            <person name="Tunlid A."/>
            <person name="Henrissat B."/>
            <person name="Grigoriev I.V."/>
            <person name="Hibbett D.S."/>
            <person name="Martin F."/>
        </authorList>
    </citation>
    <scope>NUCLEOTIDE SEQUENCE [LARGE SCALE GENOMIC DNA]</scope>
    <source>
        <strain evidence="3">Ve08.2h10</strain>
    </source>
</reference>